<dbReference type="Gene3D" id="3.30.43.40">
    <property type="entry name" value="Pre-mRNA-processing-splicing factor 8, U5-snRNA-binding domain"/>
    <property type="match status" value="1"/>
</dbReference>
<evidence type="ECO:0000256" key="3">
    <source>
        <dbReference type="ARBA" id="ARBA00022728"/>
    </source>
</evidence>
<dbReference type="Gene3D" id="2.170.16.10">
    <property type="entry name" value="Hedgehog/Intein (Hint) domain"/>
    <property type="match status" value="1"/>
</dbReference>
<name>A0A8H6A3M0_PETAA</name>
<dbReference type="GO" id="GO:0097157">
    <property type="term" value="F:pre-mRNA intronic binding"/>
    <property type="evidence" value="ECO:0007669"/>
    <property type="project" value="TreeGrafter"/>
</dbReference>
<dbReference type="SMART" id="SM00232">
    <property type="entry name" value="JAB_MPN"/>
    <property type="match status" value="1"/>
</dbReference>
<dbReference type="InterPro" id="IPR012337">
    <property type="entry name" value="RNaseH-like_sf"/>
</dbReference>
<dbReference type="EMBL" id="SPNV01000171">
    <property type="protein sequence ID" value="KAF5859265.1"/>
    <property type="molecule type" value="Genomic_DNA"/>
</dbReference>
<evidence type="ECO:0000256" key="7">
    <source>
        <dbReference type="SAM" id="MobiDB-lite"/>
    </source>
</evidence>
<dbReference type="Gene3D" id="1.20.80.40">
    <property type="match status" value="1"/>
</dbReference>
<dbReference type="SUPFAM" id="SSF53098">
    <property type="entry name" value="Ribonuclease H-like"/>
    <property type="match status" value="2"/>
</dbReference>
<reference evidence="9 10" key="1">
    <citation type="submission" date="2019-04" db="EMBL/GenBank/DDBJ databases">
        <title>Aspergillus burnettii sp. nov., novel species from soil in southeast Queensland.</title>
        <authorList>
            <person name="Gilchrist C.L.M."/>
            <person name="Pitt J.I."/>
            <person name="Lange L."/>
            <person name="Lacey H.J."/>
            <person name="Vuong D."/>
            <person name="Midgley D.J."/>
            <person name="Greenfield P."/>
            <person name="Bradbury M."/>
            <person name="Lacey E."/>
            <person name="Busk P.K."/>
            <person name="Pilgaard B."/>
            <person name="Chooi Y.H."/>
            <person name="Piggott A.M."/>
        </authorList>
    </citation>
    <scope>NUCLEOTIDE SEQUENCE [LARGE SCALE GENOMIC DNA]</scope>
    <source>
        <strain evidence="9 10">FRR 5400</strain>
    </source>
</reference>
<dbReference type="GO" id="GO:0000244">
    <property type="term" value="P:spliceosomal tri-snRNP complex assembly"/>
    <property type="evidence" value="ECO:0007669"/>
    <property type="project" value="TreeGrafter"/>
</dbReference>
<dbReference type="GO" id="GO:0000974">
    <property type="term" value="C:Prp19 complex"/>
    <property type="evidence" value="ECO:0007669"/>
    <property type="project" value="UniProtKB-ARBA"/>
</dbReference>
<dbReference type="SUPFAM" id="SSF51294">
    <property type="entry name" value="Hedgehog/intein (Hint) domain"/>
    <property type="match status" value="1"/>
</dbReference>
<dbReference type="GO" id="GO:0008237">
    <property type="term" value="F:metallopeptidase activity"/>
    <property type="evidence" value="ECO:0007669"/>
    <property type="project" value="InterPro"/>
</dbReference>
<evidence type="ECO:0000256" key="1">
    <source>
        <dbReference type="ARBA" id="ARBA00004123"/>
    </source>
</evidence>
<dbReference type="Pfam" id="PF08083">
    <property type="entry name" value="PROCN"/>
    <property type="match status" value="1"/>
</dbReference>
<keyword evidence="5" id="KW-0508">mRNA splicing</keyword>
<dbReference type="InterPro" id="IPR042516">
    <property type="entry name" value="Prp8_U5-snRNA-bd_sf"/>
</dbReference>
<dbReference type="Pfam" id="PF10596">
    <property type="entry name" value="U6-snRNA_bdg"/>
    <property type="match status" value="2"/>
</dbReference>
<accession>A0A8H6A3M0</accession>
<comment type="subcellular location">
    <subcellularLocation>
        <location evidence="1">Nucleus</location>
    </subcellularLocation>
</comment>
<sequence>MSSLPPPPPPGWGASAPPSMPLAPPPPGYQPPADPTVAKFAQKKNDWLRTQRNRFGEKRKGGFVETQKADMPPEHLRKIVRDIGDVSQKKFSNEKRSYLGALKFMPHAVLKLLENMPMPWESAREVKVLYHVNGCLTIVNETPRVIEPIFHAQWATMWVCMRREKSDRRHFKRMRFPPFDDEEPPLSWSENIEDVEPLEPIQMELDENEDSPVYEWLYDHRPLLDTPHVNGPSYKKWNLTLPQMATLYRLSHQLLSDVVDENYFHMFDLNSFFTAKALNVAIPGGPRFEPLYKDIDPNDEDFSEFNAIDRIIFRAPIRTEYRVAYPFLYNTLPRSVKVSWYSHPQVVYVRTDDPNLPAFYFDPVINPISSRSVAPKNITVSHEDELFGPGNNEDEFELPGEVEPFFADEELYTSETASAIALWWAPHPFNKRSGKMVRAQDVPLVKQWYMEHCPQGQPVKVRVSYQKLLKTYVLNELHKKTPKAQNKQNLLRTLKSTKFFQQTTIDWVEAGLQVCRQGFNMLNLLIHRKNLTYLHLDYNFNLKPVKTLTTKERKKSRFGNAFHLMREILRLTKLIVDAQVQYRLGNIDAFQLADGILYAFNHVGQLTGMYRYKYKLMHQIRSCKDLKHLIYYRFNSGPVGKGPGCGFWAPAWRVWLFFMRGIIPLLERWLGNLLSRQFEGRHSKGVAKTVTKQRVESHFDLELRASVMADLMDMMPEGIKQNKINTVLQHLSEAWRCWKSNIPWKVPGLPAPIENIILRYVKSKADWWISVAHYNRERIRRGATVDKTVAKKNLGRLTRLWLKAEQERQHNYLKDGPYVSSEEAVAIYTTMVHWLESRKFSPIPFPSVSYKHDTKILILALERLREAYSVKGRLNQSQREELALIEQAYDSPGTTLARIKRFLLTQRAFKEVGIDMNDNYSHINPVYDVEPIEKITDAYLDQYLWYQAEQRHLFPSWIKPSDSEVPPLLTYKWAQGINNLSNVWETADGETNVMIETELSKVYEKIDLTLLNRLLRLVMDHNLADYITSKNNVQLSYKDMNHTNSYGLIRGLQFSGFVFQFYGLMIDLLLLGLQRASEMAGPPQSPNDFLQFRDRATETRHPIRLYTRYVDKIWVFFRFSADESRDLIQRFLTENPDPNFENVIGYKNKKCWPRDCRMRLMRHDVNLGRAVFWDLKNRMPRSITTIEWDDTFASVYSKDNPNLLFSMSGFEVRILPKIRNQNEEFSVKDSVWSLVDNTTKERTAHAFLQVTEEDIQKFNNRIRQILMSSGSTTFTKIANKWNTALIALFTYYREAAVSTVNLLDTIVKCETKIQTRVKIGLNSKMPSRFPPAVFYTPKELGGLGMISGSHILIPASDKRWSKQTDTGITHFRAGMSHDEETLIPNIFRYIIPWEAEFIDSQRVWMEYSQKRQEAQQQNRRLTLEDLEDSWDRGLPRINTLFQKDRSTLSFDKGFRLRAEFKQYQLMKSNPFWWTSQRHDGKLWNLNAYRTDVIQALGGVETILEHTLFKATAFPSWEGLFWERACLAKGTRLLRYDGSEVEVQDVKEGDLLLGPDGGPRRAFNIVNGSDRLYRIKIGGDNEDLVVTTNHILVFHRERGARLDSDDDDKLPELSAAERYDIVEMTAAEFACLSPEERGHYRAFRSPDLKGVERSIPQQHSFIIQDISLESEATEWAGFRVDRDQLYLRHDYLVLHNSGFEESMKFKKLTNAQRSGLNQIPNRRFTLWWSPTINRANVYVGFQVQLDLTGIFLHGKIPTLKISLIQIFRAHLWQKIHESVVMDLCQVFDQELDQLGIEAVQKETIHPRKSYKMNSSCADILLFATNKWNVTRPSLLFDTKDVYEPTTTNKFWLDVQLRYGDYDSHDIERYVRAKYLDYTTDSMSIYPSATGLMIGIDLAYNLYSAYGQYFPGLKTLIQQAMAKVMKANPALYVLRERIRKGLQLYASESNQEFLNSQNYSELFSPQIQLFIDDTNVYRVTIHKTFEGNLTTKPINGAIFIFNPRTGQLFLKIIHTSVWAGQKRLGQLAKWKTAEEVAALIRSLPVEEQPKQLIVTRKGLLDPLEVHLLDFPNISIRASELQLPFQAAMKVEKLADMILRATEPQMVLFNLYDEWLKSISPYTAFSRLILILRALHVNIDKAKIILRPDKTVITQEHHIWPSLSDEDWIKVEVQLRDLILNDYGKKNNVNVQSLTSSEVRDIILGMEISAPSLQRQQAAEIEKQQEEQKQLTAVTTKTQNVRGEEIIVTTTSQYEQQSFASKTEWRTRAIATSNLRTRANNIYISSDDIRDEGYTYIMPKNVLKRFITIADLRVQVAGYLYGSSPPDNDQVKEIRTIVMIPQVGNTREVQLPHKLPQHDYLNNLEPLGVIHTISGNEPPYMTAMDVTQHARLMNEHSSWDKKTVTMTVSFTPGSVSLAAWGLTPQGYKWGAENRDTTSDQPQGFSTSMGEKCQLLLSDKIRGYFLVPEDNVWNYSFMGSSFGSVEKRPVYVKIDTPLRFYDDQHRPLHFQNFAELEDIWVDRSDNFA</sequence>
<dbReference type="Pfam" id="PF10598">
    <property type="entry name" value="RRM_4"/>
    <property type="match status" value="1"/>
</dbReference>
<feature type="domain" description="JAB1/MPN/MOV34 metalloenzyme" evidence="8">
    <location>
        <begin position="2288"/>
        <end position="2422"/>
    </location>
</feature>
<protein>
    <submittedName>
        <fullName evidence="9">Pre-mRNA-splicing factor 8</fullName>
    </submittedName>
</protein>
<dbReference type="FunFam" id="1.20.80.40:FF:000001">
    <property type="entry name" value="Pre-mRNA-processing-splicing factor 8"/>
    <property type="match status" value="1"/>
</dbReference>
<keyword evidence="2" id="KW-0507">mRNA processing</keyword>
<dbReference type="GO" id="GO:0000393">
    <property type="term" value="P:spliceosomal conformational changes to generate catalytic conformation"/>
    <property type="evidence" value="ECO:0007669"/>
    <property type="project" value="UniProtKB-ARBA"/>
</dbReference>
<dbReference type="InterPro" id="IPR036844">
    <property type="entry name" value="Hint_dom_sf"/>
</dbReference>
<dbReference type="InterPro" id="IPR019581">
    <property type="entry name" value="Prp8_U5-snRNA-bd"/>
</dbReference>
<comment type="caution">
    <text evidence="9">The sequence shown here is derived from an EMBL/GenBank/DDBJ whole genome shotgun (WGS) entry which is preliminary data.</text>
</comment>
<dbReference type="InterPro" id="IPR012984">
    <property type="entry name" value="PROCT"/>
</dbReference>
<dbReference type="GO" id="GO:0030620">
    <property type="term" value="F:U2 snRNA binding"/>
    <property type="evidence" value="ECO:0007669"/>
    <property type="project" value="TreeGrafter"/>
</dbReference>
<keyword evidence="6" id="KW-0539">Nucleus</keyword>
<dbReference type="GO" id="GO:0030623">
    <property type="term" value="F:U5 snRNA binding"/>
    <property type="evidence" value="ECO:0007669"/>
    <property type="project" value="InterPro"/>
</dbReference>
<dbReference type="FunFam" id="3.30.43.40:FF:000001">
    <property type="entry name" value="Pre-mRNA-processing-splicing factor 8"/>
    <property type="match status" value="1"/>
</dbReference>
<proteinExistence type="predicted"/>
<dbReference type="InterPro" id="IPR000555">
    <property type="entry name" value="JAMM/MPN+_dom"/>
</dbReference>
<dbReference type="InterPro" id="IPR012591">
    <property type="entry name" value="PRO8NT"/>
</dbReference>
<feature type="compositionally biased region" description="Pro residues" evidence="7">
    <location>
        <begin position="18"/>
        <end position="34"/>
    </location>
</feature>
<dbReference type="CDD" id="cd08056">
    <property type="entry name" value="MPN_PRP8"/>
    <property type="match status" value="1"/>
</dbReference>
<dbReference type="Gene3D" id="3.90.1570.40">
    <property type="match status" value="1"/>
</dbReference>
<dbReference type="PANTHER" id="PTHR11140">
    <property type="entry name" value="PRE-MRNA SPLICING FACTOR PRP8"/>
    <property type="match status" value="1"/>
</dbReference>
<dbReference type="InterPro" id="IPR012592">
    <property type="entry name" value="PROCN"/>
</dbReference>
<dbReference type="Pfam" id="PF10597">
    <property type="entry name" value="U5_2-snRNA_bdg"/>
    <property type="match status" value="1"/>
</dbReference>
<dbReference type="InterPro" id="IPR021983">
    <property type="entry name" value="PRP8_domainIV"/>
</dbReference>
<evidence type="ECO:0000256" key="4">
    <source>
        <dbReference type="ARBA" id="ARBA00022884"/>
    </source>
</evidence>
<organism evidence="9 10">
    <name type="scientific">Petromyces alliaceus</name>
    <name type="common">Aspergillus alliaceus</name>
    <dbReference type="NCBI Taxonomy" id="209559"/>
    <lineage>
        <taxon>Eukaryota</taxon>
        <taxon>Fungi</taxon>
        <taxon>Dikarya</taxon>
        <taxon>Ascomycota</taxon>
        <taxon>Pezizomycotina</taxon>
        <taxon>Eurotiomycetes</taxon>
        <taxon>Eurotiomycetidae</taxon>
        <taxon>Eurotiales</taxon>
        <taxon>Aspergillaceae</taxon>
        <taxon>Aspergillus</taxon>
        <taxon>Aspergillus subgen. Circumdati</taxon>
    </lineage>
</organism>
<evidence type="ECO:0000259" key="8">
    <source>
        <dbReference type="SMART" id="SM00232"/>
    </source>
</evidence>
<dbReference type="GO" id="GO:0045292">
    <property type="term" value="P:mRNA cis splicing, via spliceosome"/>
    <property type="evidence" value="ECO:0007669"/>
    <property type="project" value="UniProtKB-ARBA"/>
</dbReference>
<feature type="region of interest" description="Disordered" evidence="7">
    <location>
        <begin position="1"/>
        <end position="36"/>
    </location>
</feature>
<evidence type="ECO:0000256" key="2">
    <source>
        <dbReference type="ARBA" id="ARBA00022664"/>
    </source>
</evidence>
<dbReference type="InterPro" id="IPR027652">
    <property type="entry name" value="PRP8"/>
</dbReference>
<keyword evidence="4" id="KW-0694">RNA-binding</keyword>
<evidence type="ECO:0000313" key="9">
    <source>
        <dbReference type="EMBL" id="KAF5859265.1"/>
    </source>
</evidence>
<dbReference type="InterPro" id="IPR043172">
    <property type="entry name" value="Prp8_domainIV_palm"/>
</dbReference>
<dbReference type="GO" id="GO:0017070">
    <property type="term" value="F:U6 snRNA binding"/>
    <property type="evidence" value="ECO:0007669"/>
    <property type="project" value="InterPro"/>
</dbReference>
<dbReference type="InterPro" id="IPR019580">
    <property type="entry name" value="Prp8_U6-snRNA-bd"/>
</dbReference>
<dbReference type="Gene3D" id="3.30.420.230">
    <property type="match status" value="1"/>
</dbReference>
<dbReference type="Pfam" id="PF12134">
    <property type="entry name" value="PRP8_domainIV"/>
    <property type="match status" value="1"/>
</dbReference>
<dbReference type="Pfam" id="PF08084">
    <property type="entry name" value="PROCT"/>
    <property type="match status" value="1"/>
</dbReference>
<dbReference type="GO" id="GO:0005682">
    <property type="term" value="C:U5 snRNP"/>
    <property type="evidence" value="ECO:0007669"/>
    <property type="project" value="UniProtKB-ARBA"/>
</dbReference>
<dbReference type="GO" id="GO:0071013">
    <property type="term" value="C:catalytic step 2 spliceosome"/>
    <property type="evidence" value="ECO:0007669"/>
    <property type="project" value="TreeGrafter"/>
</dbReference>
<keyword evidence="10" id="KW-1185">Reference proteome</keyword>
<dbReference type="PANTHER" id="PTHR11140:SF0">
    <property type="entry name" value="PRE-MRNA-PROCESSING-SPLICING FACTOR 8"/>
    <property type="match status" value="1"/>
</dbReference>
<dbReference type="FunFam" id="3.30.420.230:FF:000001">
    <property type="entry name" value="Pre-mRNA-processing-splicing factor 8"/>
    <property type="match status" value="1"/>
</dbReference>
<keyword evidence="3" id="KW-0747">Spliceosome</keyword>
<dbReference type="InterPro" id="IPR043173">
    <property type="entry name" value="Prp8_domainIV_fingers"/>
</dbReference>
<dbReference type="Gene3D" id="3.40.140.10">
    <property type="entry name" value="Cytidine Deaminase, domain 2"/>
    <property type="match status" value="1"/>
</dbReference>
<evidence type="ECO:0000256" key="5">
    <source>
        <dbReference type="ARBA" id="ARBA00023187"/>
    </source>
</evidence>
<dbReference type="FunFam" id="3.40.140.10:FF:000002">
    <property type="entry name" value="Pre-mRNA-processing-splicing factor 8"/>
    <property type="match status" value="1"/>
</dbReference>
<evidence type="ECO:0000313" key="10">
    <source>
        <dbReference type="Proteomes" id="UP000541154"/>
    </source>
</evidence>
<feature type="compositionally biased region" description="Pro residues" evidence="7">
    <location>
        <begin position="1"/>
        <end position="11"/>
    </location>
</feature>
<gene>
    <name evidence="9" type="primary">PRP8</name>
    <name evidence="9" type="ORF">ETB97_003119</name>
</gene>
<dbReference type="InterPro" id="IPR019582">
    <property type="entry name" value="RRM_spliceosomal_PrP8"/>
</dbReference>
<dbReference type="Proteomes" id="UP000541154">
    <property type="component" value="Unassembled WGS sequence"/>
</dbReference>
<evidence type="ECO:0000256" key="6">
    <source>
        <dbReference type="ARBA" id="ARBA00023242"/>
    </source>
</evidence>
<dbReference type="FunFam" id="3.90.1570.40:FF:000001">
    <property type="entry name" value="Pre-mRNA-processing-splicing factor 8"/>
    <property type="match status" value="1"/>
</dbReference>
<dbReference type="CDD" id="cd13838">
    <property type="entry name" value="RNase_H_like_Prp8_IV"/>
    <property type="match status" value="1"/>
</dbReference>
<dbReference type="GO" id="GO:0030619">
    <property type="term" value="F:U1 snRNA binding"/>
    <property type="evidence" value="ECO:0007669"/>
    <property type="project" value="TreeGrafter"/>
</dbReference>
<dbReference type="Pfam" id="PF08082">
    <property type="entry name" value="PRO8NT"/>
    <property type="match status" value="1"/>
</dbReference>